<reference evidence="2 3" key="1">
    <citation type="journal article" date="2016" name="Genome Biol. Evol.">
        <title>Gene Family Evolution Reflects Adaptation to Soil Environmental Stressors in the Genome of the Collembolan Orchesella cincta.</title>
        <authorList>
            <person name="Faddeeva-Vakhrusheva A."/>
            <person name="Derks M.F."/>
            <person name="Anvar S.Y."/>
            <person name="Agamennone V."/>
            <person name="Suring W."/>
            <person name="Smit S."/>
            <person name="van Straalen N.M."/>
            <person name="Roelofs D."/>
        </authorList>
    </citation>
    <scope>NUCLEOTIDE SEQUENCE [LARGE SCALE GENOMIC DNA]</scope>
    <source>
        <tissue evidence="2">Mixed pool</tissue>
    </source>
</reference>
<evidence type="ECO:0000313" key="2">
    <source>
        <dbReference type="EMBL" id="ODN05922.1"/>
    </source>
</evidence>
<comment type="caution">
    <text evidence="2">The sequence shown here is derived from an EMBL/GenBank/DDBJ whole genome shotgun (WGS) entry which is preliminary data.</text>
</comment>
<evidence type="ECO:0000256" key="1">
    <source>
        <dbReference type="SAM" id="Phobius"/>
    </source>
</evidence>
<organism evidence="2 3">
    <name type="scientific">Orchesella cincta</name>
    <name type="common">Springtail</name>
    <name type="synonym">Podura cincta</name>
    <dbReference type="NCBI Taxonomy" id="48709"/>
    <lineage>
        <taxon>Eukaryota</taxon>
        <taxon>Metazoa</taxon>
        <taxon>Ecdysozoa</taxon>
        <taxon>Arthropoda</taxon>
        <taxon>Hexapoda</taxon>
        <taxon>Collembola</taxon>
        <taxon>Entomobryomorpha</taxon>
        <taxon>Entomobryoidea</taxon>
        <taxon>Orchesellidae</taxon>
        <taxon>Orchesellinae</taxon>
        <taxon>Orchesella</taxon>
    </lineage>
</organism>
<sequence length="136" mass="15353">MAYQSGKIPQDFIQMEPTNLAQTIHDSELQTRHNRTLKYVRICAVIIASTEMILGALSLASNLGIFTYYLVEASSGTPATKPDFFFERIIEVDVPISAWSILWQRYFFSKELKHLVMKNADGHLYSTFACGLLGSL</sequence>
<dbReference type="AlphaFoldDB" id="A0A1D2NL11"/>
<protein>
    <submittedName>
        <fullName evidence="2">Uncharacterized protein</fullName>
    </submittedName>
</protein>
<evidence type="ECO:0000313" key="3">
    <source>
        <dbReference type="Proteomes" id="UP000094527"/>
    </source>
</evidence>
<keyword evidence="3" id="KW-1185">Reference proteome</keyword>
<proteinExistence type="predicted"/>
<keyword evidence="1" id="KW-0812">Transmembrane</keyword>
<keyword evidence="1" id="KW-1133">Transmembrane helix</keyword>
<feature type="transmembrane region" description="Helical" evidence="1">
    <location>
        <begin position="42"/>
        <end position="69"/>
    </location>
</feature>
<accession>A0A1D2NL11</accession>
<name>A0A1D2NL11_ORCCI</name>
<keyword evidence="1" id="KW-0472">Membrane</keyword>
<dbReference type="Proteomes" id="UP000094527">
    <property type="component" value="Unassembled WGS sequence"/>
</dbReference>
<gene>
    <name evidence="2" type="ORF">Ocin01_00733</name>
</gene>
<dbReference type="EMBL" id="LJIJ01000013">
    <property type="protein sequence ID" value="ODN05922.1"/>
    <property type="molecule type" value="Genomic_DNA"/>
</dbReference>